<sequence>MATIANVSANITRSSCEWILIYEVGGKVRLWDILMLVPSGLFLAFLLLKFRFAHRRLKSMRSPIFSTFFGMVMMVACASVARCVVSMTVSSSGVGYIADKILWLIVRFLLLVVELSVITFGLAFGHLDSRESIKRVLIVTALISLAFSTTQGVFEFLYHSTYDVNIHVGKKYPFFAHGGMDFWFGYSSFFFAAYLFIFLLPYTSASQRWALPSKRSFYVYVMSLSMLNLVQSIGCCLLLNNLYQGLCVVDVTSFLYFSGYAPLVYMTFLKDCFSLRRPTATYDDPGVIVGDSSTNTYSSLKDEVVFPNNSSKWYSNENSDQDPIIVQSKPFQADQDDCNSVMNNPIMSLAKICIYAVMEDEVTLDVITFSLNLLLFCTLTDNLSRLPYSEAILESIAFVNRYAIVQFT</sequence>
<dbReference type="Proteomes" id="UP000009022">
    <property type="component" value="Unassembled WGS sequence"/>
</dbReference>
<dbReference type="GO" id="GO:0004930">
    <property type="term" value="F:G protein-coupled receptor activity"/>
    <property type="evidence" value="ECO:0000318"/>
    <property type="project" value="GO_Central"/>
</dbReference>
<accession>B3RUW2</accession>
<evidence type="ECO:0000256" key="4">
    <source>
        <dbReference type="ARBA" id="ARBA00022989"/>
    </source>
</evidence>
<dbReference type="PhylomeDB" id="B3RUW2"/>
<evidence type="ECO:0000313" key="7">
    <source>
        <dbReference type="EMBL" id="EDV25389.1"/>
    </source>
</evidence>
<feature type="transmembrane region" description="Helical" evidence="6">
    <location>
        <begin position="183"/>
        <end position="205"/>
    </location>
</feature>
<feature type="transmembrane region" description="Helical" evidence="6">
    <location>
        <begin position="217"/>
        <end position="242"/>
    </location>
</feature>
<evidence type="ECO:0000256" key="1">
    <source>
        <dbReference type="ARBA" id="ARBA00004141"/>
    </source>
</evidence>
<feature type="transmembrane region" description="Helical" evidence="6">
    <location>
        <begin position="136"/>
        <end position="154"/>
    </location>
</feature>
<evidence type="ECO:0008006" key="9">
    <source>
        <dbReference type="Google" id="ProtNLM"/>
    </source>
</evidence>
<comment type="subcellular location">
    <subcellularLocation>
        <location evidence="1">Membrane</location>
        <topology evidence="1">Multi-pass membrane protein</topology>
    </subcellularLocation>
</comment>
<keyword evidence="3 6" id="KW-0812">Transmembrane</keyword>
<dbReference type="FunCoup" id="B3RUW2">
    <property type="interactions" value="405"/>
</dbReference>
<evidence type="ECO:0000256" key="5">
    <source>
        <dbReference type="ARBA" id="ARBA00023136"/>
    </source>
</evidence>
<evidence type="ECO:0000313" key="8">
    <source>
        <dbReference type="Proteomes" id="UP000009022"/>
    </source>
</evidence>
<proteinExistence type="inferred from homology"/>
<dbReference type="GeneID" id="6753142"/>
<dbReference type="eggNOG" id="KOG4536">
    <property type="taxonomic scope" value="Eukaryota"/>
</dbReference>
<dbReference type="KEGG" id="tad:TRIADDRAFT_55435"/>
<feature type="transmembrane region" description="Helical" evidence="6">
    <location>
        <begin position="101"/>
        <end position="124"/>
    </location>
</feature>
<dbReference type="Pfam" id="PF10160">
    <property type="entry name" value="Tmemb_40"/>
    <property type="match status" value="1"/>
</dbReference>
<feature type="transmembrane region" description="Helical" evidence="6">
    <location>
        <begin position="248"/>
        <end position="268"/>
    </location>
</feature>
<dbReference type="GO" id="GO:0005886">
    <property type="term" value="C:plasma membrane"/>
    <property type="evidence" value="ECO:0000318"/>
    <property type="project" value="GO_Central"/>
</dbReference>
<protein>
    <recommendedName>
        <fullName evidence="9">Transmembrane protein adipocyte-associated 1 homolog</fullName>
    </recommendedName>
</protein>
<dbReference type="PANTHER" id="PTHR15876">
    <property type="entry name" value="TRANSMEMBRANE PROTEIN ADIPOCYTE-ASSOCIATED 1"/>
    <property type="match status" value="1"/>
</dbReference>
<dbReference type="EMBL" id="DS985244">
    <property type="protein sequence ID" value="EDV25389.1"/>
    <property type="molecule type" value="Genomic_DNA"/>
</dbReference>
<dbReference type="STRING" id="10228.B3RUW2"/>
<dbReference type="OMA" id="LQAWQCS"/>
<dbReference type="OrthoDB" id="10027388at2759"/>
<keyword evidence="4 6" id="KW-1133">Transmembrane helix</keyword>
<feature type="transmembrane region" description="Helical" evidence="6">
    <location>
        <begin position="33"/>
        <end position="52"/>
    </location>
</feature>
<evidence type="ECO:0000256" key="2">
    <source>
        <dbReference type="ARBA" id="ARBA00010125"/>
    </source>
</evidence>
<dbReference type="InParanoid" id="B3RUW2"/>
<keyword evidence="8" id="KW-1185">Reference proteome</keyword>
<dbReference type="InterPro" id="IPR018781">
    <property type="entry name" value="TPRA1/CAND2/CAND8"/>
</dbReference>
<dbReference type="PANTHER" id="PTHR15876:SF8">
    <property type="entry name" value="TRANSMEMBRANE PROTEIN ADIPOCYTE-ASSOCIATED 1"/>
    <property type="match status" value="1"/>
</dbReference>
<reference evidence="7 8" key="1">
    <citation type="journal article" date="2008" name="Nature">
        <title>The Trichoplax genome and the nature of placozoans.</title>
        <authorList>
            <person name="Srivastava M."/>
            <person name="Begovic E."/>
            <person name="Chapman J."/>
            <person name="Putnam N.H."/>
            <person name="Hellsten U."/>
            <person name="Kawashima T."/>
            <person name="Kuo A."/>
            <person name="Mitros T."/>
            <person name="Salamov A."/>
            <person name="Carpenter M.L."/>
            <person name="Signorovitch A.Y."/>
            <person name="Moreno M.A."/>
            <person name="Kamm K."/>
            <person name="Grimwood J."/>
            <person name="Schmutz J."/>
            <person name="Shapiro H."/>
            <person name="Grigoriev I.V."/>
            <person name="Buss L.W."/>
            <person name="Schierwater B."/>
            <person name="Dellaporta S.L."/>
            <person name="Rokhsar D.S."/>
        </authorList>
    </citation>
    <scope>NUCLEOTIDE SEQUENCE [LARGE SCALE GENOMIC DNA]</scope>
    <source>
        <strain evidence="7 8">Grell-BS-1999</strain>
    </source>
</reference>
<dbReference type="RefSeq" id="XP_002111422.1">
    <property type="nucleotide sequence ID" value="XM_002111386.1"/>
</dbReference>
<feature type="transmembrane region" description="Helical" evidence="6">
    <location>
        <begin position="64"/>
        <end position="89"/>
    </location>
</feature>
<dbReference type="HOGENOM" id="CLU_056255_0_1_1"/>
<dbReference type="GO" id="GO:0007186">
    <property type="term" value="P:G protein-coupled receptor signaling pathway"/>
    <property type="evidence" value="ECO:0000318"/>
    <property type="project" value="GO_Central"/>
</dbReference>
<evidence type="ECO:0000256" key="3">
    <source>
        <dbReference type="ARBA" id="ARBA00022692"/>
    </source>
</evidence>
<gene>
    <name evidence="7" type="ORF">TRIADDRAFT_55435</name>
</gene>
<name>B3RUW2_TRIAD</name>
<dbReference type="AlphaFoldDB" id="B3RUW2"/>
<organism evidence="7 8">
    <name type="scientific">Trichoplax adhaerens</name>
    <name type="common">Trichoplax reptans</name>
    <dbReference type="NCBI Taxonomy" id="10228"/>
    <lineage>
        <taxon>Eukaryota</taxon>
        <taxon>Metazoa</taxon>
        <taxon>Placozoa</taxon>
        <taxon>Uniplacotomia</taxon>
        <taxon>Trichoplacea</taxon>
        <taxon>Trichoplacidae</taxon>
        <taxon>Trichoplax</taxon>
    </lineage>
</organism>
<comment type="similarity">
    <text evidence="2">Belongs to the UPF0359 family.</text>
</comment>
<dbReference type="CTD" id="6753142"/>
<evidence type="ECO:0000256" key="6">
    <source>
        <dbReference type="SAM" id="Phobius"/>
    </source>
</evidence>
<keyword evidence="5 6" id="KW-0472">Membrane</keyword>